<name>A0A9N9DMM8_9GLOM</name>
<accession>A0A9N9DMM8</accession>
<keyword evidence="2" id="KW-1185">Reference proteome</keyword>
<dbReference type="OrthoDB" id="2442293at2759"/>
<dbReference type="AlphaFoldDB" id="A0A9N9DMM8"/>
<sequence length="243" mass="28825">MKSKIVLKDLAKHFRNQFRKRRTKLKEMPEKALASLVLETKEIPKKWKIAQAYSILKDVDWEYNLNNIRPIALIETFKKLVTKIITRRLAKIFTEREILKEPNYAGLLGNSTEQPIYILNIKIEEWALKKDKILQRTIKYIINLFYKCQLKVITAHSLTEKIIVGDDIDQEELFYDLLLERIQEDKSLSYTVEQEVLKNTNINCIMKHRQAVIAYVDNTIWITKSKDQLLRILKIAEEFFKAK</sequence>
<evidence type="ECO:0000313" key="1">
    <source>
        <dbReference type="EMBL" id="CAG8646355.1"/>
    </source>
</evidence>
<evidence type="ECO:0000313" key="2">
    <source>
        <dbReference type="Proteomes" id="UP000789759"/>
    </source>
</evidence>
<proteinExistence type="predicted"/>
<organism evidence="1 2">
    <name type="scientific">Cetraspora pellucida</name>
    <dbReference type="NCBI Taxonomy" id="1433469"/>
    <lineage>
        <taxon>Eukaryota</taxon>
        <taxon>Fungi</taxon>
        <taxon>Fungi incertae sedis</taxon>
        <taxon>Mucoromycota</taxon>
        <taxon>Glomeromycotina</taxon>
        <taxon>Glomeromycetes</taxon>
        <taxon>Diversisporales</taxon>
        <taxon>Gigasporaceae</taxon>
        <taxon>Cetraspora</taxon>
    </lineage>
</organism>
<reference evidence="1" key="1">
    <citation type="submission" date="2021-06" db="EMBL/GenBank/DDBJ databases">
        <authorList>
            <person name="Kallberg Y."/>
            <person name="Tangrot J."/>
            <person name="Rosling A."/>
        </authorList>
    </citation>
    <scope>NUCLEOTIDE SEQUENCE</scope>
    <source>
        <strain evidence="1">FL966</strain>
    </source>
</reference>
<dbReference type="Proteomes" id="UP000789759">
    <property type="component" value="Unassembled WGS sequence"/>
</dbReference>
<dbReference type="EMBL" id="CAJVQA010006785">
    <property type="protein sequence ID" value="CAG8646355.1"/>
    <property type="molecule type" value="Genomic_DNA"/>
</dbReference>
<protein>
    <submittedName>
        <fullName evidence="1">4203_t:CDS:1</fullName>
    </submittedName>
</protein>
<comment type="caution">
    <text evidence="1">The sequence shown here is derived from an EMBL/GenBank/DDBJ whole genome shotgun (WGS) entry which is preliminary data.</text>
</comment>
<gene>
    <name evidence="1" type="ORF">CPELLU_LOCUS9109</name>
</gene>